<reference evidence="1" key="2">
    <citation type="journal article" date="2021" name="Genome Biol. Evol.">
        <title>Developing a high-quality reference genome for a parasitic bivalve with doubly uniparental inheritance (Bivalvia: Unionida).</title>
        <authorList>
            <person name="Smith C.H."/>
        </authorList>
    </citation>
    <scope>NUCLEOTIDE SEQUENCE</scope>
    <source>
        <strain evidence="1">CHS0354</strain>
        <tissue evidence="1">Mantle</tissue>
    </source>
</reference>
<keyword evidence="2" id="KW-1185">Reference proteome</keyword>
<comment type="caution">
    <text evidence="1">The sequence shown here is derived from an EMBL/GenBank/DDBJ whole genome shotgun (WGS) entry which is preliminary data.</text>
</comment>
<dbReference type="EMBL" id="JAEAOA010001886">
    <property type="protein sequence ID" value="KAK3600657.1"/>
    <property type="molecule type" value="Genomic_DNA"/>
</dbReference>
<dbReference type="AlphaFoldDB" id="A0AAE0SYV3"/>
<evidence type="ECO:0000313" key="2">
    <source>
        <dbReference type="Proteomes" id="UP001195483"/>
    </source>
</evidence>
<protein>
    <submittedName>
        <fullName evidence="1">Uncharacterized protein</fullName>
    </submittedName>
</protein>
<feature type="non-terminal residue" evidence="1">
    <location>
        <position position="1"/>
    </location>
</feature>
<gene>
    <name evidence="1" type="ORF">CHS0354_031571</name>
</gene>
<organism evidence="1 2">
    <name type="scientific">Potamilus streckersoni</name>
    <dbReference type="NCBI Taxonomy" id="2493646"/>
    <lineage>
        <taxon>Eukaryota</taxon>
        <taxon>Metazoa</taxon>
        <taxon>Spiralia</taxon>
        <taxon>Lophotrochozoa</taxon>
        <taxon>Mollusca</taxon>
        <taxon>Bivalvia</taxon>
        <taxon>Autobranchia</taxon>
        <taxon>Heteroconchia</taxon>
        <taxon>Palaeoheterodonta</taxon>
        <taxon>Unionida</taxon>
        <taxon>Unionoidea</taxon>
        <taxon>Unionidae</taxon>
        <taxon>Ambleminae</taxon>
        <taxon>Lampsilini</taxon>
        <taxon>Potamilus</taxon>
    </lineage>
</organism>
<accession>A0AAE0SYV3</accession>
<reference evidence="1" key="1">
    <citation type="journal article" date="2021" name="Genome Biol. Evol.">
        <title>A High-Quality Reference Genome for a Parasitic Bivalve with Doubly Uniparental Inheritance (Bivalvia: Unionida).</title>
        <authorList>
            <person name="Smith C.H."/>
        </authorList>
    </citation>
    <scope>NUCLEOTIDE SEQUENCE</scope>
    <source>
        <strain evidence="1">CHS0354</strain>
    </source>
</reference>
<reference evidence="1" key="3">
    <citation type="submission" date="2023-05" db="EMBL/GenBank/DDBJ databases">
        <authorList>
            <person name="Smith C.H."/>
        </authorList>
    </citation>
    <scope>NUCLEOTIDE SEQUENCE</scope>
    <source>
        <strain evidence="1">CHS0354</strain>
        <tissue evidence="1">Mantle</tissue>
    </source>
</reference>
<proteinExistence type="predicted"/>
<evidence type="ECO:0000313" key="1">
    <source>
        <dbReference type="EMBL" id="KAK3600657.1"/>
    </source>
</evidence>
<sequence>YESLNVKLMVYPSPNSSDFDPIIYCITLEDGAFMKKQTDFKKKTVIGRTDSIDQYRRSLHRHLLFYSMRTFYSHKISTVLINKKDSLDDERYSIDGIRTLVHGHHRAI</sequence>
<dbReference type="Proteomes" id="UP001195483">
    <property type="component" value="Unassembled WGS sequence"/>
</dbReference>
<name>A0AAE0SYV3_9BIVA</name>